<dbReference type="SUPFAM" id="SSF55785">
    <property type="entry name" value="PYP-like sensor domain (PAS domain)"/>
    <property type="match status" value="2"/>
</dbReference>
<sequence>MDFRLPGTEPLFDMAQLFEAPSLRLCLIEPESARLLAVSPDLRQLIPENLGESFDGWCDPDDRYWLDRWLQGAVPESMPYLTVAAVQEGQLAGGQWHLLRQPSGVVGVLSLPSDGPGFSPMVTALLDHLPTDLAVLDAHGRYLYTNRAAIRDDSVRQGIIGMTDRQYVEWRGHPLRLAELREEQFRRAIATRQPQQWEEVLETPQGLRTFRRSYIPVWSAQGELQLMLGYGTDITQSVAQARQVGLLERVVLTSRDPTMLLDASPGEHYRQLVYANLAFERLGLCSTLQSLIGTRLSEWGFGRRDESLLGSLLDRLELEGSLEIEVLLPDRQQWVEFSAQAIHNDQGNLTHWAVHLRNVTARKRTEQLRHSRLQAGTFSVEGRSIPEVLAPLLAGIQQWAPGWTAAVVFGLDGVARVAGDVSRAFRRWLTRVTSAEFRAIWAERDPQHLGRPHHHRDLWHEPQLAVHHQKLRRAGIRSTVEVPLYDHASQLLGVLFLSYPAISEPPALVADVLIDEASAVTLYLERDRQRHQLELLAYSDPLTGLLNRFAFLKHVETQLASRPADAPRPALALLDLDRFKQVNDGLGHAVGDVLLTQVAQRLRRLSSSVALDGLARLGGDEFAFLLQDEAQIDAATTATEVLFAPPFLLAGRAVHTGLSLGWSVVSPSASEVGTLLRQADAAMYIAKRSQAMAHRYSPAAQPRHRALALEQALHEGLEQQQFHLVYQPQVRVQDGTVCGAEALLRWEHPVLGVVAPDEFIVVAEATGLIVRLGNWVLRRACQDARRWKHPTLRLSVNISAVQLAQVSFPEMVRTALQQSGWPAERLVLEITETGFLTDLALTQTSLQSLRAQGVRVSLDDFGTGYSSLAQVLELPLDEVKIDRRFMQALDDSLPGSAGARAIVQSTVALSSVLGLTVVAEGVERETQREVLEQLGCEVMQGWLVAPGLPVAAFDRWLVSWPGQSGGRP</sequence>
<protein>
    <recommendedName>
        <fullName evidence="5">Diguanylate cyclase</fullName>
    </recommendedName>
</protein>
<evidence type="ECO:0000313" key="4">
    <source>
        <dbReference type="Proteomes" id="UP000603865"/>
    </source>
</evidence>
<proteinExistence type="predicted"/>
<dbReference type="PROSITE" id="PS50887">
    <property type="entry name" value="GGDEF"/>
    <property type="match status" value="1"/>
</dbReference>
<reference evidence="3" key="2">
    <citation type="submission" date="2020-09" db="EMBL/GenBank/DDBJ databases">
        <authorList>
            <person name="Sun Q."/>
            <person name="Ohkuma M."/>
        </authorList>
    </citation>
    <scope>NUCLEOTIDE SEQUENCE</scope>
    <source>
        <strain evidence="3">JCM 31311</strain>
    </source>
</reference>
<dbReference type="NCBIfam" id="TIGR00254">
    <property type="entry name" value="GGDEF"/>
    <property type="match status" value="1"/>
</dbReference>
<dbReference type="SUPFAM" id="SSF55073">
    <property type="entry name" value="Nucleotide cyclase"/>
    <property type="match status" value="1"/>
</dbReference>
<evidence type="ECO:0008006" key="5">
    <source>
        <dbReference type="Google" id="ProtNLM"/>
    </source>
</evidence>
<dbReference type="InterPro" id="IPR035919">
    <property type="entry name" value="EAL_sf"/>
</dbReference>
<dbReference type="InterPro" id="IPR029787">
    <property type="entry name" value="Nucleotide_cyclase"/>
</dbReference>
<dbReference type="CDD" id="cd00130">
    <property type="entry name" value="PAS"/>
    <property type="match status" value="1"/>
</dbReference>
<dbReference type="AlphaFoldDB" id="A0A918CHE8"/>
<feature type="domain" description="GGDEF" evidence="2">
    <location>
        <begin position="567"/>
        <end position="701"/>
    </location>
</feature>
<dbReference type="InterPro" id="IPR013656">
    <property type="entry name" value="PAS_4"/>
</dbReference>
<dbReference type="Pfam" id="PF08448">
    <property type="entry name" value="PAS_4"/>
    <property type="match status" value="1"/>
</dbReference>
<dbReference type="SUPFAM" id="SSF55781">
    <property type="entry name" value="GAF domain-like"/>
    <property type="match status" value="1"/>
</dbReference>
<dbReference type="PANTHER" id="PTHR44757:SF2">
    <property type="entry name" value="BIOFILM ARCHITECTURE MAINTENANCE PROTEIN MBAA"/>
    <property type="match status" value="1"/>
</dbReference>
<dbReference type="InterPro" id="IPR043128">
    <property type="entry name" value="Rev_trsase/Diguanyl_cyclase"/>
</dbReference>
<dbReference type="InterPro" id="IPR000014">
    <property type="entry name" value="PAS"/>
</dbReference>
<dbReference type="Proteomes" id="UP000603865">
    <property type="component" value="Unassembled WGS sequence"/>
</dbReference>
<evidence type="ECO:0000259" key="1">
    <source>
        <dbReference type="PROSITE" id="PS50883"/>
    </source>
</evidence>
<dbReference type="SUPFAM" id="SSF141868">
    <property type="entry name" value="EAL domain-like"/>
    <property type="match status" value="1"/>
</dbReference>
<evidence type="ECO:0000313" key="3">
    <source>
        <dbReference type="EMBL" id="GGR22382.1"/>
    </source>
</evidence>
<dbReference type="Pfam" id="PF00563">
    <property type="entry name" value="EAL"/>
    <property type="match status" value="1"/>
</dbReference>
<dbReference type="SMART" id="SM00267">
    <property type="entry name" value="GGDEF"/>
    <property type="match status" value="1"/>
</dbReference>
<dbReference type="PANTHER" id="PTHR44757">
    <property type="entry name" value="DIGUANYLATE CYCLASE DGCP"/>
    <property type="match status" value="1"/>
</dbReference>
<dbReference type="InterPro" id="IPR001610">
    <property type="entry name" value="PAC"/>
</dbReference>
<dbReference type="PROSITE" id="PS50883">
    <property type="entry name" value="EAL"/>
    <property type="match status" value="1"/>
</dbReference>
<dbReference type="CDD" id="cd01949">
    <property type="entry name" value="GGDEF"/>
    <property type="match status" value="1"/>
</dbReference>
<dbReference type="Gene3D" id="3.30.70.270">
    <property type="match status" value="1"/>
</dbReference>
<evidence type="ECO:0000259" key="2">
    <source>
        <dbReference type="PROSITE" id="PS50887"/>
    </source>
</evidence>
<dbReference type="SMART" id="SM00086">
    <property type="entry name" value="PAC"/>
    <property type="match status" value="2"/>
</dbReference>
<keyword evidence="4" id="KW-1185">Reference proteome</keyword>
<dbReference type="Gene3D" id="3.30.450.20">
    <property type="entry name" value="PAS domain"/>
    <property type="match status" value="2"/>
</dbReference>
<name>A0A918CHE8_9DEIO</name>
<dbReference type="Pfam" id="PF00990">
    <property type="entry name" value="GGDEF"/>
    <property type="match status" value="1"/>
</dbReference>
<reference evidence="3" key="1">
    <citation type="journal article" date="2014" name="Int. J. Syst. Evol. Microbiol.">
        <title>Complete genome sequence of Corynebacterium casei LMG S-19264T (=DSM 44701T), isolated from a smear-ripened cheese.</title>
        <authorList>
            <consortium name="US DOE Joint Genome Institute (JGI-PGF)"/>
            <person name="Walter F."/>
            <person name="Albersmeier A."/>
            <person name="Kalinowski J."/>
            <person name="Ruckert C."/>
        </authorList>
    </citation>
    <scope>NUCLEOTIDE SEQUENCE</scope>
    <source>
        <strain evidence="3">JCM 31311</strain>
    </source>
</reference>
<dbReference type="CDD" id="cd01948">
    <property type="entry name" value="EAL"/>
    <property type="match status" value="1"/>
</dbReference>
<organism evidence="3 4">
    <name type="scientific">Deinococcus ruber</name>
    <dbReference type="NCBI Taxonomy" id="1848197"/>
    <lineage>
        <taxon>Bacteria</taxon>
        <taxon>Thermotogati</taxon>
        <taxon>Deinococcota</taxon>
        <taxon>Deinococci</taxon>
        <taxon>Deinococcales</taxon>
        <taxon>Deinococcaceae</taxon>
        <taxon>Deinococcus</taxon>
    </lineage>
</organism>
<dbReference type="InterPro" id="IPR001633">
    <property type="entry name" value="EAL_dom"/>
</dbReference>
<dbReference type="EMBL" id="BMQL01000028">
    <property type="protein sequence ID" value="GGR22382.1"/>
    <property type="molecule type" value="Genomic_DNA"/>
</dbReference>
<gene>
    <name evidence="3" type="ORF">GCM10008957_38080</name>
</gene>
<accession>A0A918CHE8</accession>
<dbReference type="RefSeq" id="WP_189092091.1">
    <property type="nucleotide sequence ID" value="NZ_BMQL01000028.1"/>
</dbReference>
<dbReference type="SMART" id="SM00052">
    <property type="entry name" value="EAL"/>
    <property type="match status" value="1"/>
</dbReference>
<dbReference type="InterPro" id="IPR000160">
    <property type="entry name" value="GGDEF_dom"/>
</dbReference>
<feature type="domain" description="EAL" evidence="1">
    <location>
        <begin position="706"/>
        <end position="961"/>
    </location>
</feature>
<dbReference type="Gene3D" id="3.20.20.450">
    <property type="entry name" value="EAL domain"/>
    <property type="match status" value="1"/>
</dbReference>
<comment type="caution">
    <text evidence="3">The sequence shown here is derived from an EMBL/GenBank/DDBJ whole genome shotgun (WGS) entry which is preliminary data.</text>
</comment>
<dbReference type="InterPro" id="IPR035965">
    <property type="entry name" value="PAS-like_dom_sf"/>
</dbReference>
<dbReference type="InterPro" id="IPR052155">
    <property type="entry name" value="Biofilm_reg_signaling"/>
</dbReference>